<dbReference type="Gene3D" id="1.25.40.10">
    <property type="entry name" value="Tetratricopeptide repeat domain"/>
    <property type="match status" value="4"/>
</dbReference>
<dbReference type="InterPro" id="IPR046848">
    <property type="entry name" value="E_motif"/>
</dbReference>
<protein>
    <submittedName>
        <fullName evidence="5">Pentatricopeptide repeat-containing protein At4g35130, chloroplastic-like</fullName>
    </submittedName>
</protein>
<name>A0A6J1DKA1_MOMCH</name>
<dbReference type="GeneID" id="111021322"/>
<comment type="similarity">
    <text evidence="2">Belongs to the PPR family. PCMP-E subfamily.</text>
</comment>
<dbReference type="Pfam" id="PF20431">
    <property type="entry name" value="E_motif"/>
    <property type="match status" value="1"/>
</dbReference>
<evidence type="ECO:0000313" key="4">
    <source>
        <dbReference type="Proteomes" id="UP000504603"/>
    </source>
</evidence>
<dbReference type="InterPro" id="IPR002885">
    <property type="entry name" value="PPR_rpt"/>
</dbReference>
<dbReference type="FunFam" id="1.25.40.10:FF:000277">
    <property type="entry name" value="Pentatricopeptide repeat-containing protein, mitochondrial"/>
    <property type="match status" value="1"/>
</dbReference>
<keyword evidence="4" id="KW-1185">Reference proteome</keyword>
<dbReference type="PROSITE" id="PS51375">
    <property type="entry name" value="PPR"/>
    <property type="match status" value="4"/>
</dbReference>
<reference evidence="5" key="1">
    <citation type="submission" date="2025-08" db="UniProtKB">
        <authorList>
            <consortium name="RefSeq"/>
        </authorList>
    </citation>
    <scope>IDENTIFICATION</scope>
</reference>
<dbReference type="AlphaFoldDB" id="A0A6J1DKA1"/>
<dbReference type="FunFam" id="1.25.40.10:FF:000344">
    <property type="entry name" value="Pentatricopeptide repeat-containing protein"/>
    <property type="match status" value="1"/>
</dbReference>
<feature type="repeat" description="PPR" evidence="3">
    <location>
        <begin position="1"/>
        <end position="33"/>
    </location>
</feature>
<evidence type="ECO:0000256" key="2">
    <source>
        <dbReference type="ARBA" id="ARBA00061659"/>
    </source>
</evidence>
<dbReference type="Pfam" id="PF01535">
    <property type="entry name" value="PPR"/>
    <property type="match status" value="5"/>
</dbReference>
<dbReference type="GO" id="GO:0005737">
    <property type="term" value="C:cytoplasm"/>
    <property type="evidence" value="ECO:0007669"/>
    <property type="project" value="UniProtKB-ARBA"/>
</dbReference>
<dbReference type="Proteomes" id="UP000504603">
    <property type="component" value="Unplaced"/>
</dbReference>
<dbReference type="NCBIfam" id="TIGR00756">
    <property type="entry name" value="PPR"/>
    <property type="match status" value="6"/>
</dbReference>
<dbReference type="PANTHER" id="PTHR24015">
    <property type="entry name" value="OS07G0578800 PROTEIN-RELATED"/>
    <property type="match status" value="1"/>
</dbReference>
<dbReference type="InterPro" id="IPR011990">
    <property type="entry name" value="TPR-like_helical_dom_sf"/>
</dbReference>
<sequence>MLWNSIIKSHVESGLFVSALLLYKKMRELGVEHDGFTFPMVNRIIMSIQLDVVYAGMVHCVGIRMGFGADLYFCNTMMEVYGKCGCLVSARNVFDEMPHRDLVSWTSMISVYVCRGDVVSGLDLFEGMRRELEPNSVTIMVMVQACCATGNLSLGRQLQSHVFKNGLLFDIGLQNSLLRMYTRLGGEDEVGVFFSEVDRKNVVSWNVFISFYSSRGDFVKVVDIFNKIMGEVLLSVETLTILVSATAAPDSEHLILGKNLHSLAIKSGLYDGILQTSFLDMYAKFGELENSTRLFKEIPRKSIITWGAMMSSFIQNGHFDGAVEIFNQMQAAGLKPSVGILKHLIDAYTHLGVLQLGKAIHCYLIRLNGLEIYNTQLGTSILNMYVRCGSLVSAIKCFDLILIKDVVAWTSMIEGYGAHGLGFDALNLFLQMMREEVTPNNVTFLSLLSACSHSGLVSEGCQIFYSMRSRFNINPDLEHYTCFVDLLSRSTRVREAFAIILRMTNFRDGRIWGALMGACRVYEDNKIANYAAHRLLELEPDNVGYYTLLSNAQATVGQWHDVEKLRSVVYEKDLVKKPGWSFIELKGIVHGFVSGDRSHDKTKEIYDLLVS</sequence>
<accession>A0A6J1DKA1</accession>
<dbReference type="Pfam" id="PF13041">
    <property type="entry name" value="PPR_2"/>
    <property type="match status" value="2"/>
</dbReference>
<keyword evidence="1" id="KW-0677">Repeat</keyword>
<dbReference type="GO" id="GO:0016556">
    <property type="term" value="P:mRNA modification"/>
    <property type="evidence" value="ECO:0007669"/>
    <property type="project" value="UniProtKB-ARBA"/>
</dbReference>
<dbReference type="InterPro" id="IPR046960">
    <property type="entry name" value="PPR_At4g14850-like_plant"/>
</dbReference>
<dbReference type="GO" id="GO:0003723">
    <property type="term" value="F:RNA binding"/>
    <property type="evidence" value="ECO:0007669"/>
    <property type="project" value="InterPro"/>
</dbReference>
<proteinExistence type="inferred from homology"/>
<evidence type="ECO:0000256" key="3">
    <source>
        <dbReference type="PROSITE-ProRule" id="PRU00708"/>
    </source>
</evidence>
<evidence type="ECO:0000256" key="1">
    <source>
        <dbReference type="ARBA" id="ARBA00022737"/>
    </source>
</evidence>
<feature type="repeat" description="PPR" evidence="3">
    <location>
        <begin position="302"/>
        <end position="336"/>
    </location>
</feature>
<dbReference type="OrthoDB" id="185373at2759"/>
<organism evidence="4 5">
    <name type="scientific">Momordica charantia</name>
    <name type="common">Bitter gourd</name>
    <name type="synonym">Balsam pear</name>
    <dbReference type="NCBI Taxonomy" id="3673"/>
    <lineage>
        <taxon>Eukaryota</taxon>
        <taxon>Viridiplantae</taxon>
        <taxon>Streptophyta</taxon>
        <taxon>Embryophyta</taxon>
        <taxon>Tracheophyta</taxon>
        <taxon>Spermatophyta</taxon>
        <taxon>Magnoliopsida</taxon>
        <taxon>eudicotyledons</taxon>
        <taxon>Gunneridae</taxon>
        <taxon>Pentapetalae</taxon>
        <taxon>rosids</taxon>
        <taxon>fabids</taxon>
        <taxon>Cucurbitales</taxon>
        <taxon>Cucurbitaceae</taxon>
        <taxon>Momordiceae</taxon>
        <taxon>Momordica</taxon>
    </lineage>
</organism>
<evidence type="ECO:0000313" key="5">
    <source>
        <dbReference type="RefSeq" id="XP_022153922.1"/>
    </source>
</evidence>
<dbReference type="PANTHER" id="PTHR24015:SF548">
    <property type="entry name" value="OS08G0340900 PROTEIN"/>
    <property type="match status" value="1"/>
</dbReference>
<dbReference type="RefSeq" id="XP_022153922.1">
    <property type="nucleotide sequence ID" value="XM_022298230.1"/>
</dbReference>
<feature type="repeat" description="PPR" evidence="3">
    <location>
        <begin position="70"/>
        <end position="104"/>
    </location>
</feature>
<dbReference type="KEGG" id="mcha:111021322"/>
<gene>
    <name evidence="5" type="primary">LOC111021322</name>
</gene>
<feature type="repeat" description="PPR" evidence="3">
    <location>
        <begin position="405"/>
        <end position="439"/>
    </location>
</feature>